<organism evidence="1 2">
    <name type="scientific">Mycena venus</name>
    <dbReference type="NCBI Taxonomy" id="2733690"/>
    <lineage>
        <taxon>Eukaryota</taxon>
        <taxon>Fungi</taxon>
        <taxon>Dikarya</taxon>
        <taxon>Basidiomycota</taxon>
        <taxon>Agaricomycotina</taxon>
        <taxon>Agaricomycetes</taxon>
        <taxon>Agaricomycetidae</taxon>
        <taxon>Agaricales</taxon>
        <taxon>Marasmiineae</taxon>
        <taxon>Mycenaceae</taxon>
        <taxon>Mycena</taxon>
    </lineage>
</organism>
<dbReference type="InterPro" id="IPR036537">
    <property type="entry name" value="Adaptor_Cbl_N_dom_sf"/>
</dbReference>
<dbReference type="Gene3D" id="1.20.930.20">
    <property type="entry name" value="Adaptor protein Cbl, N-terminal domain"/>
    <property type="match status" value="1"/>
</dbReference>
<reference evidence="1" key="1">
    <citation type="submission" date="2020-05" db="EMBL/GenBank/DDBJ databases">
        <title>Mycena genomes resolve the evolution of fungal bioluminescence.</title>
        <authorList>
            <person name="Tsai I.J."/>
        </authorList>
    </citation>
    <scope>NUCLEOTIDE SEQUENCE</scope>
    <source>
        <strain evidence="1">CCC161011</strain>
    </source>
</reference>
<dbReference type="OrthoDB" id="3009185at2759"/>
<protein>
    <recommendedName>
        <fullName evidence="3">NB-ARC domain-containing protein</fullName>
    </recommendedName>
</protein>
<dbReference type="InterPro" id="IPR027417">
    <property type="entry name" value="P-loop_NTPase"/>
</dbReference>
<evidence type="ECO:0000313" key="2">
    <source>
        <dbReference type="Proteomes" id="UP000620124"/>
    </source>
</evidence>
<dbReference type="InterPro" id="IPR059179">
    <property type="entry name" value="MLKL-like_MCAfunc"/>
</dbReference>
<name>A0A8H6U3D5_9AGAR</name>
<accession>A0A8H6U3D5</accession>
<gene>
    <name evidence="1" type="ORF">MVEN_02552700</name>
</gene>
<comment type="caution">
    <text evidence="1">The sequence shown here is derived from an EMBL/GenBank/DDBJ whole genome shotgun (WGS) entry which is preliminary data.</text>
</comment>
<sequence>MPRPPTVTETRLKNIIASLKPGIKLINELHDAFESPFLPAVSSITVSLMTLLENIKKNKEETIQLMENIHAVLYAIIDLHLRSEPAGNIPPVMLYHMGHFTETLQKIHTFVESQQQGNKITQFFRRHIEMNTLLKGCQDGLQQAMEVFKIESSATVLTNIVEVQKKAENMHNQLLKLISSLSDETSTDKDFSIYRTLNSSQMSSRSFSMLPPRPKIFHGRNSEVNHIVNIFNQESPRIAILGAGGMGKTCLARAVLHHPDPPQLTWLQLLGNIWV</sequence>
<evidence type="ECO:0000313" key="1">
    <source>
        <dbReference type="EMBL" id="KAF7328371.1"/>
    </source>
</evidence>
<dbReference type="AlphaFoldDB" id="A0A8H6U3D5"/>
<evidence type="ECO:0008006" key="3">
    <source>
        <dbReference type="Google" id="ProtNLM"/>
    </source>
</evidence>
<keyword evidence="2" id="KW-1185">Reference proteome</keyword>
<proteinExistence type="predicted"/>
<dbReference type="EMBL" id="JACAZI010000036">
    <property type="protein sequence ID" value="KAF7328371.1"/>
    <property type="molecule type" value="Genomic_DNA"/>
</dbReference>
<dbReference type="Proteomes" id="UP000620124">
    <property type="component" value="Unassembled WGS sequence"/>
</dbReference>
<dbReference type="GO" id="GO:0007166">
    <property type="term" value="P:cell surface receptor signaling pathway"/>
    <property type="evidence" value="ECO:0007669"/>
    <property type="project" value="InterPro"/>
</dbReference>
<dbReference type="Gene3D" id="3.40.50.300">
    <property type="entry name" value="P-loop containing nucleotide triphosphate hydrolases"/>
    <property type="match status" value="1"/>
</dbReference>
<dbReference type="SUPFAM" id="SSF52540">
    <property type="entry name" value="P-loop containing nucleoside triphosphate hydrolases"/>
    <property type="match status" value="1"/>
</dbReference>
<dbReference type="CDD" id="cd21037">
    <property type="entry name" value="MLKL_NTD"/>
    <property type="match status" value="1"/>
</dbReference>